<keyword evidence="1" id="KW-0812">Transmembrane</keyword>
<keyword evidence="1" id="KW-0472">Membrane</keyword>
<sequence>MNLYLKVFLAMSVPFAAMTGFIVSKDAGVAGGIATGIAGGAAFGALASIILVTLHNHAIARLPFPPEDKNNSVKQMKSIFVDWDYETAFTRCGQVITDYGCRQIQPDPGHGTIISKSKMDLFAALQAIGMRVIEHEPGHCEIQIVSRPKMPTTLLDYGKNLKNVEELARRLRKYDEQDQD</sequence>
<name>A0A545TUH9_9PROT</name>
<comment type="caution">
    <text evidence="2">The sequence shown here is derived from an EMBL/GenBank/DDBJ whole genome shotgun (WGS) entry which is preliminary data.</text>
</comment>
<accession>A0A545TUH9</accession>
<dbReference type="AlphaFoldDB" id="A0A545TUH9"/>
<proteinExistence type="predicted"/>
<dbReference type="RefSeq" id="WP_142896580.1">
    <property type="nucleotide sequence ID" value="NZ_ML660054.1"/>
</dbReference>
<evidence type="ECO:0000313" key="3">
    <source>
        <dbReference type="Proteomes" id="UP000315252"/>
    </source>
</evidence>
<keyword evidence="1" id="KW-1133">Transmembrane helix</keyword>
<keyword evidence="3" id="KW-1185">Reference proteome</keyword>
<protein>
    <submittedName>
        <fullName evidence="2">Uncharacterized protein</fullName>
    </submittedName>
</protein>
<gene>
    <name evidence="2" type="ORF">FKG95_12010</name>
</gene>
<reference evidence="2 3" key="1">
    <citation type="submission" date="2019-06" db="EMBL/GenBank/DDBJ databases">
        <title>Whole genome sequence for Rhodospirillaceae sp. R148.</title>
        <authorList>
            <person name="Wang G."/>
        </authorList>
    </citation>
    <scope>NUCLEOTIDE SEQUENCE [LARGE SCALE GENOMIC DNA]</scope>
    <source>
        <strain evidence="2 3">R148</strain>
    </source>
</reference>
<evidence type="ECO:0000256" key="1">
    <source>
        <dbReference type="SAM" id="Phobius"/>
    </source>
</evidence>
<dbReference type="EMBL" id="VHSH01000003">
    <property type="protein sequence ID" value="TQV80866.1"/>
    <property type="molecule type" value="Genomic_DNA"/>
</dbReference>
<dbReference type="OrthoDB" id="4571327at2"/>
<feature type="transmembrane region" description="Helical" evidence="1">
    <location>
        <begin position="7"/>
        <end position="23"/>
    </location>
</feature>
<evidence type="ECO:0000313" key="2">
    <source>
        <dbReference type="EMBL" id="TQV80866.1"/>
    </source>
</evidence>
<organism evidence="2 3">
    <name type="scientific">Denitrobaculum tricleocarpae</name>
    <dbReference type="NCBI Taxonomy" id="2591009"/>
    <lineage>
        <taxon>Bacteria</taxon>
        <taxon>Pseudomonadati</taxon>
        <taxon>Pseudomonadota</taxon>
        <taxon>Alphaproteobacteria</taxon>
        <taxon>Rhodospirillales</taxon>
        <taxon>Rhodospirillaceae</taxon>
        <taxon>Denitrobaculum</taxon>
    </lineage>
</organism>
<feature type="transmembrane region" description="Helical" evidence="1">
    <location>
        <begin position="29"/>
        <end position="54"/>
    </location>
</feature>
<dbReference type="Proteomes" id="UP000315252">
    <property type="component" value="Unassembled WGS sequence"/>
</dbReference>